<keyword evidence="1" id="KW-0175">Coiled coil</keyword>
<comment type="caution">
    <text evidence="2">The sequence shown here is derived from an EMBL/GenBank/DDBJ whole genome shotgun (WGS) entry which is preliminary data.</text>
</comment>
<reference evidence="2" key="1">
    <citation type="submission" date="2021-02" db="EMBL/GenBank/DDBJ databases">
        <authorList>
            <person name="Dougan E. K."/>
            <person name="Rhodes N."/>
            <person name="Thang M."/>
            <person name="Chan C."/>
        </authorList>
    </citation>
    <scope>NUCLEOTIDE SEQUENCE</scope>
</reference>
<evidence type="ECO:0008006" key="4">
    <source>
        <dbReference type="Google" id="ProtNLM"/>
    </source>
</evidence>
<evidence type="ECO:0000313" key="3">
    <source>
        <dbReference type="Proteomes" id="UP000626109"/>
    </source>
</evidence>
<protein>
    <recommendedName>
        <fullName evidence="4">TIR domain-containing protein</fullName>
    </recommendedName>
</protein>
<organism evidence="2 3">
    <name type="scientific">Polarella glacialis</name>
    <name type="common">Dinoflagellate</name>
    <dbReference type="NCBI Taxonomy" id="89957"/>
    <lineage>
        <taxon>Eukaryota</taxon>
        <taxon>Sar</taxon>
        <taxon>Alveolata</taxon>
        <taxon>Dinophyceae</taxon>
        <taxon>Suessiales</taxon>
        <taxon>Suessiaceae</taxon>
        <taxon>Polarella</taxon>
    </lineage>
</organism>
<accession>A0A813KXF6</accession>
<dbReference type="Gene3D" id="3.40.50.10140">
    <property type="entry name" value="Toll/interleukin-1 receptor homology (TIR) domain"/>
    <property type="match status" value="1"/>
</dbReference>
<dbReference type="SUPFAM" id="SSF52200">
    <property type="entry name" value="Toll/Interleukin receptor TIR domain"/>
    <property type="match status" value="1"/>
</dbReference>
<sequence length="300" mass="32908">MSATKRDAQEAMVAARTDVEEAKDAARQEVEAATAATRLEVKEAMAVAKHDVEEAILTAKKDVEEAKAAAREEVEAAMATTKRAVQEAMVAAEMNVEEAKAAAMAATKLGIDEAKNAAFNLGSCLQTYAERQARAKTISAGVPLGRKYHYFLSHKKKHSVLGRQPESLAMALHDSQTSAGFVGFFDVDDLKTITPQQLSEDVSMSCAMIVVLNDETYLSSWCQLEWKAAELAGIPVLCIVDAQNVSRATVLEQVERCGSHLMVHQWVSYIDTYRHDATRQITDWLHEHCTLKTVGRTHTS</sequence>
<dbReference type="AlphaFoldDB" id="A0A813KXF6"/>
<dbReference type="EMBL" id="CAJNNW010032386">
    <property type="protein sequence ID" value="CAE8712757.1"/>
    <property type="molecule type" value="Genomic_DNA"/>
</dbReference>
<proteinExistence type="predicted"/>
<evidence type="ECO:0000313" key="2">
    <source>
        <dbReference type="EMBL" id="CAE8712757.1"/>
    </source>
</evidence>
<evidence type="ECO:0000256" key="1">
    <source>
        <dbReference type="SAM" id="Coils"/>
    </source>
</evidence>
<dbReference type="InterPro" id="IPR035897">
    <property type="entry name" value="Toll_tir_struct_dom_sf"/>
</dbReference>
<dbReference type="Proteomes" id="UP000626109">
    <property type="component" value="Unassembled WGS sequence"/>
</dbReference>
<name>A0A813KXF6_POLGL</name>
<feature type="coiled-coil region" evidence="1">
    <location>
        <begin position="5"/>
        <end position="102"/>
    </location>
</feature>
<gene>
    <name evidence="2" type="ORF">PGLA2088_LOCUS37167</name>
</gene>